<evidence type="ECO:0000259" key="10">
    <source>
        <dbReference type="PROSITE" id="PS50859"/>
    </source>
</evidence>
<dbReference type="InterPro" id="IPR001388">
    <property type="entry name" value="Synaptobrevin-like"/>
</dbReference>
<dbReference type="GO" id="GO:0016020">
    <property type="term" value="C:membrane"/>
    <property type="evidence" value="ECO:0007669"/>
    <property type="project" value="InterPro"/>
</dbReference>
<keyword evidence="8" id="KW-0175">Coiled coil</keyword>
<dbReference type="PRINTS" id="PR00219">
    <property type="entry name" value="SYNAPTOBREVN"/>
</dbReference>
<comment type="similarity">
    <text evidence="1">Belongs to the synaptobrevin family.</text>
</comment>
<dbReference type="InterPro" id="IPR051097">
    <property type="entry name" value="Synaptobrevin-like_transport"/>
</dbReference>
<gene>
    <name evidence="12" type="ORF">QSP1433_LOCUS10565</name>
</gene>
<feature type="domain" description="V-SNARE coiled-coil homology" evidence="11">
    <location>
        <begin position="147"/>
        <end position="207"/>
    </location>
</feature>
<keyword evidence="5 9" id="KW-1133">Transmembrane helix</keyword>
<evidence type="ECO:0000256" key="3">
    <source>
        <dbReference type="ARBA" id="ARBA00022692"/>
    </source>
</evidence>
<evidence type="ECO:0000313" key="12">
    <source>
        <dbReference type="EMBL" id="CAD9690292.1"/>
    </source>
</evidence>
<accession>A0A7S2S5R0</accession>
<dbReference type="PROSITE" id="PS50859">
    <property type="entry name" value="LONGIN"/>
    <property type="match status" value="1"/>
</dbReference>
<keyword evidence="4" id="KW-0653">Protein transport</keyword>
<protein>
    <submittedName>
        <fullName evidence="12">Uncharacterized protein</fullName>
    </submittedName>
</protein>
<dbReference type="InterPro" id="IPR010908">
    <property type="entry name" value="Longin_dom"/>
</dbReference>
<name>A0A7S2S5R0_9STRA</name>
<dbReference type="EMBL" id="HBHK01016826">
    <property type="protein sequence ID" value="CAD9690292.1"/>
    <property type="molecule type" value="Transcribed_RNA"/>
</dbReference>
<dbReference type="PANTHER" id="PTHR21136">
    <property type="entry name" value="SNARE PROTEINS"/>
    <property type="match status" value="1"/>
</dbReference>
<organism evidence="12">
    <name type="scientific">Mucochytrium quahogii</name>
    <dbReference type="NCBI Taxonomy" id="96639"/>
    <lineage>
        <taxon>Eukaryota</taxon>
        <taxon>Sar</taxon>
        <taxon>Stramenopiles</taxon>
        <taxon>Bigyra</taxon>
        <taxon>Labyrinthulomycetes</taxon>
        <taxon>Thraustochytrida</taxon>
        <taxon>Thraustochytriidae</taxon>
        <taxon>Mucochytrium</taxon>
    </lineage>
</organism>
<dbReference type="SUPFAM" id="SSF58038">
    <property type="entry name" value="SNARE fusion complex"/>
    <property type="match status" value="1"/>
</dbReference>
<evidence type="ECO:0000256" key="5">
    <source>
        <dbReference type="ARBA" id="ARBA00022989"/>
    </source>
</evidence>
<feature type="transmembrane region" description="Helical" evidence="9">
    <location>
        <begin position="211"/>
        <end position="231"/>
    </location>
</feature>
<dbReference type="GO" id="GO:0016192">
    <property type="term" value="P:vesicle-mediated transport"/>
    <property type="evidence" value="ECO:0007669"/>
    <property type="project" value="InterPro"/>
</dbReference>
<dbReference type="PANTHER" id="PTHR21136:SF168">
    <property type="entry name" value="VESICLE-ASSOCIATED MEMBRANE PROTEIN 9"/>
    <property type="match status" value="1"/>
</dbReference>
<keyword evidence="3 9" id="KW-0812">Transmembrane</keyword>
<dbReference type="AlphaFoldDB" id="A0A7S2S5R0"/>
<dbReference type="GO" id="GO:0005737">
    <property type="term" value="C:cytoplasm"/>
    <property type="evidence" value="ECO:0007669"/>
    <property type="project" value="UniProtKB-ARBA"/>
</dbReference>
<dbReference type="InterPro" id="IPR011012">
    <property type="entry name" value="Longin-like_dom_sf"/>
</dbReference>
<comment type="subcellular location">
    <subcellularLocation>
        <location evidence="7">Endomembrane system</location>
        <topology evidence="7">Single-pass type IV membrane protein</topology>
    </subcellularLocation>
</comment>
<feature type="domain" description="Longin" evidence="10">
    <location>
        <begin position="16"/>
        <end position="132"/>
    </location>
</feature>
<sequence>MLDSGGAGGGNIKFVAVARASDGVLVGSYLAQKGDVDLEKYRNAVQEVLCAPDFQYKVTPGSRYRLVGDINAFNFTTDVQQRVYIVITVAEYPERLVFPMINEMIPQFKQEFGEKALSCPEGALNKKVSGLFSKLVRDYDDPASKDKVAAVQAKVEDVKLTMHSNIDGMLRNLDKTERIEEDTQRLQDQARLFDEQATTLKRREQWKSWKLTMLIGAIVLIVLIVLIVTLAK</sequence>
<keyword evidence="6 9" id="KW-0472">Membrane</keyword>
<proteinExistence type="inferred from homology"/>
<dbReference type="Gene3D" id="3.30.450.50">
    <property type="entry name" value="Longin domain"/>
    <property type="match status" value="1"/>
</dbReference>
<dbReference type="GO" id="GO:0012505">
    <property type="term" value="C:endomembrane system"/>
    <property type="evidence" value="ECO:0007669"/>
    <property type="project" value="UniProtKB-SubCell"/>
</dbReference>
<evidence type="ECO:0000256" key="9">
    <source>
        <dbReference type="SAM" id="Phobius"/>
    </source>
</evidence>
<dbReference type="CDD" id="cd15843">
    <property type="entry name" value="R-SNARE"/>
    <property type="match status" value="1"/>
</dbReference>
<dbReference type="SUPFAM" id="SSF64356">
    <property type="entry name" value="SNARE-like"/>
    <property type="match status" value="1"/>
</dbReference>
<evidence type="ECO:0000256" key="8">
    <source>
        <dbReference type="PROSITE-ProRule" id="PRU00290"/>
    </source>
</evidence>
<evidence type="ECO:0000256" key="7">
    <source>
        <dbReference type="ARBA" id="ARBA00046280"/>
    </source>
</evidence>
<evidence type="ECO:0000259" key="11">
    <source>
        <dbReference type="PROSITE" id="PS50892"/>
    </source>
</evidence>
<evidence type="ECO:0000256" key="2">
    <source>
        <dbReference type="ARBA" id="ARBA00022448"/>
    </source>
</evidence>
<evidence type="ECO:0000256" key="4">
    <source>
        <dbReference type="ARBA" id="ARBA00022927"/>
    </source>
</evidence>
<keyword evidence="2" id="KW-0813">Transport</keyword>
<reference evidence="12" key="1">
    <citation type="submission" date="2021-01" db="EMBL/GenBank/DDBJ databases">
        <authorList>
            <person name="Corre E."/>
            <person name="Pelletier E."/>
            <person name="Niang G."/>
            <person name="Scheremetjew M."/>
            <person name="Finn R."/>
            <person name="Kale V."/>
            <person name="Holt S."/>
            <person name="Cochrane G."/>
            <person name="Meng A."/>
            <person name="Brown T."/>
            <person name="Cohen L."/>
        </authorList>
    </citation>
    <scope>NUCLEOTIDE SEQUENCE</scope>
    <source>
        <strain evidence="12">NY070348D</strain>
    </source>
</reference>
<dbReference type="Gene3D" id="1.20.5.110">
    <property type="match status" value="1"/>
</dbReference>
<dbReference type="PROSITE" id="PS50892">
    <property type="entry name" value="V_SNARE"/>
    <property type="match status" value="1"/>
</dbReference>
<dbReference type="GO" id="GO:0015031">
    <property type="term" value="P:protein transport"/>
    <property type="evidence" value="ECO:0007669"/>
    <property type="project" value="UniProtKB-KW"/>
</dbReference>
<evidence type="ECO:0000256" key="6">
    <source>
        <dbReference type="ARBA" id="ARBA00023136"/>
    </source>
</evidence>
<dbReference type="InterPro" id="IPR042855">
    <property type="entry name" value="V_SNARE_CC"/>
</dbReference>
<dbReference type="Pfam" id="PF00957">
    <property type="entry name" value="Synaptobrevin"/>
    <property type="match status" value="1"/>
</dbReference>
<evidence type="ECO:0000256" key="1">
    <source>
        <dbReference type="ARBA" id="ARBA00008025"/>
    </source>
</evidence>